<sequence length="389" mass="43871">MSRRLVNRSGTTVASSSSSSSTTLPPYQPPSCPLNDAARRALGNLSNNRGTVEYQMHLKDSVRLIGSSVGDLHERLREQRDKLEAYRARREEKGTEKSSDEERLEAHIVDLEAQVDSLTDKSEKAIRELIDRRAELEDESAILGDLYTLAAPDSSHVDLHPAQRDIKPSIAEQDEDGEAKPSAPTPSVIDIFNTERSQKVNDYSALSMHQRYGLNNDYAAFKKLWHDAMAGEDGPPLPDASRWFRPDGQPVMRESAGNDAGDDDDDIAVAREVLSMNCPLTLQPMNQPYSNRKCKHTFEKVAILDYLSMRGEKQCPQTGCSQMFSRPLFDEDFYLDQAMVRRIRRARQAQEQTELDDEDDEEADGDDEVRVRGHKAVPGRPPKREKTER</sequence>
<organism evidence="14 15">
    <name type="scientific">Cylindrodendrum hubeiense</name>
    <dbReference type="NCBI Taxonomy" id="595255"/>
    <lineage>
        <taxon>Eukaryota</taxon>
        <taxon>Fungi</taxon>
        <taxon>Dikarya</taxon>
        <taxon>Ascomycota</taxon>
        <taxon>Pezizomycotina</taxon>
        <taxon>Sordariomycetes</taxon>
        <taxon>Hypocreomycetidae</taxon>
        <taxon>Hypocreales</taxon>
        <taxon>Nectriaceae</taxon>
        <taxon>Cylindrodendrum</taxon>
    </lineage>
</organism>
<reference evidence="14" key="1">
    <citation type="submission" date="2020-03" db="EMBL/GenBank/DDBJ databases">
        <title>Draft Genome Sequence of Cylindrodendrum hubeiense.</title>
        <authorList>
            <person name="Buettner E."/>
            <person name="Kellner H."/>
        </authorList>
    </citation>
    <scope>NUCLEOTIDE SEQUENCE</scope>
    <source>
        <strain evidence="14">IHI 201604</strain>
    </source>
</reference>
<dbReference type="Proteomes" id="UP000722485">
    <property type="component" value="Unassembled WGS sequence"/>
</dbReference>
<feature type="compositionally biased region" description="Basic residues" evidence="12">
    <location>
        <begin position="372"/>
        <end position="381"/>
    </location>
</feature>
<comment type="similarity">
    <text evidence="3">Belongs to the NSE2 family.</text>
</comment>
<keyword evidence="11" id="KW-0175">Coiled coil</keyword>
<dbReference type="GO" id="GO:0061665">
    <property type="term" value="F:SUMO ligase activity"/>
    <property type="evidence" value="ECO:0007669"/>
    <property type="project" value="TreeGrafter"/>
</dbReference>
<evidence type="ECO:0000256" key="1">
    <source>
        <dbReference type="ARBA" id="ARBA00004123"/>
    </source>
</evidence>
<dbReference type="InterPro" id="IPR004181">
    <property type="entry name" value="Znf_MIZ"/>
</dbReference>
<dbReference type="Gene3D" id="3.30.40.10">
    <property type="entry name" value="Zinc/RING finger domain, C3HC4 (zinc finger)"/>
    <property type="match status" value="1"/>
</dbReference>
<dbReference type="OrthoDB" id="26899at2759"/>
<keyword evidence="5" id="KW-0479">Metal-binding</keyword>
<feature type="region of interest" description="Disordered" evidence="12">
    <location>
        <begin position="1"/>
        <end position="36"/>
    </location>
</feature>
<dbReference type="GO" id="GO:0000724">
    <property type="term" value="P:double-strand break repair via homologous recombination"/>
    <property type="evidence" value="ECO:0007669"/>
    <property type="project" value="InterPro"/>
</dbReference>
<keyword evidence="15" id="KW-1185">Reference proteome</keyword>
<evidence type="ECO:0000256" key="12">
    <source>
        <dbReference type="SAM" id="MobiDB-lite"/>
    </source>
</evidence>
<keyword evidence="8" id="KW-0862">Zinc</keyword>
<feature type="compositionally biased region" description="Acidic residues" evidence="12">
    <location>
        <begin position="353"/>
        <end position="367"/>
    </location>
</feature>
<keyword evidence="4" id="KW-0808">Transferase</keyword>
<evidence type="ECO:0000256" key="11">
    <source>
        <dbReference type="SAM" id="Coils"/>
    </source>
</evidence>
<accession>A0A9P5L5L7</accession>
<dbReference type="PANTHER" id="PTHR21330">
    <property type="entry name" value="E3 SUMO-PROTEIN LIGASE NSE2"/>
    <property type="match status" value="1"/>
</dbReference>
<dbReference type="AlphaFoldDB" id="A0A9P5L5L7"/>
<evidence type="ECO:0000313" key="14">
    <source>
        <dbReference type="EMBL" id="KAF7539861.1"/>
    </source>
</evidence>
<dbReference type="GO" id="GO:0030915">
    <property type="term" value="C:Smc5-Smc6 complex"/>
    <property type="evidence" value="ECO:0007669"/>
    <property type="project" value="InterPro"/>
</dbReference>
<keyword evidence="6 10" id="KW-0863">Zinc-finger</keyword>
<evidence type="ECO:0000256" key="6">
    <source>
        <dbReference type="ARBA" id="ARBA00022771"/>
    </source>
</evidence>
<feature type="compositionally biased region" description="Low complexity" evidence="12">
    <location>
        <begin position="9"/>
        <end position="25"/>
    </location>
</feature>
<evidence type="ECO:0000313" key="15">
    <source>
        <dbReference type="Proteomes" id="UP000722485"/>
    </source>
</evidence>
<dbReference type="CDD" id="cd16651">
    <property type="entry name" value="SPL-RING_NSE2"/>
    <property type="match status" value="1"/>
</dbReference>
<feature type="coiled-coil region" evidence="11">
    <location>
        <begin position="69"/>
        <end position="139"/>
    </location>
</feature>
<evidence type="ECO:0000256" key="8">
    <source>
        <dbReference type="ARBA" id="ARBA00022833"/>
    </source>
</evidence>
<dbReference type="PANTHER" id="PTHR21330:SF1">
    <property type="entry name" value="E3 SUMO-PROTEIN LIGASE NSE2"/>
    <property type="match status" value="1"/>
</dbReference>
<feature type="region of interest" description="Disordered" evidence="12">
    <location>
        <begin position="346"/>
        <end position="389"/>
    </location>
</feature>
<gene>
    <name evidence="14" type="ORF">G7Z17_g12322</name>
</gene>
<dbReference type="PROSITE" id="PS51044">
    <property type="entry name" value="ZF_SP_RING"/>
    <property type="match status" value="1"/>
</dbReference>
<evidence type="ECO:0000256" key="10">
    <source>
        <dbReference type="PROSITE-ProRule" id="PRU00452"/>
    </source>
</evidence>
<comment type="caution">
    <text evidence="14">The sequence shown here is derived from an EMBL/GenBank/DDBJ whole genome shotgun (WGS) entry which is preliminary data.</text>
</comment>
<dbReference type="InterPro" id="IPR026846">
    <property type="entry name" value="Nse2(Mms21)"/>
</dbReference>
<evidence type="ECO:0000256" key="7">
    <source>
        <dbReference type="ARBA" id="ARBA00022786"/>
    </source>
</evidence>
<comment type="subcellular location">
    <subcellularLocation>
        <location evidence="1">Nucleus</location>
    </subcellularLocation>
</comment>
<evidence type="ECO:0000259" key="13">
    <source>
        <dbReference type="PROSITE" id="PS51044"/>
    </source>
</evidence>
<dbReference type="SUPFAM" id="SSF57850">
    <property type="entry name" value="RING/U-box"/>
    <property type="match status" value="1"/>
</dbReference>
<evidence type="ECO:0000256" key="4">
    <source>
        <dbReference type="ARBA" id="ARBA00022679"/>
    </source>
</evidence>
<keyword evidence="9" id="KW-0539">Nucleus</keyword>
<dbReference type="GO" id="GO:0005634">
    <property type="term" value="C:nucleus"/>
    <property type="evidence" value="ECO:0007669"/>
    <property type="project" value="UniProtKB-SubCell"/>
</dbReference>
<evidence type="ECO:0000256" key="2">
    <source>
        <dbReference type="ARBA" id="ARBA00004718"/>
    </source>
</evidence>
<name>A0A9P5L5L7_9HYPO</name>
<evidence type="ECO:0000256" key="9">
    <source>
        <dbReference type="ARBA" id="ARBA00023242"/>
    </source>
</evidence>
<dbReference type="EMBL" id="JAANBB010000544">
    <property type="protein sequence ID" value="KAF7539861.1"/>
    <property type="molecule type" value="Genomic_DNA"/>
</dbReference>
<feature type="domain" description="SP-RING-type" evidence="13">
    <location>
        <begin position="263"/>
        <end position="348"/>
    </location>
</feature>
<evidence type="ECO:0000256" key="5">
    <source>
        <dbReference type="ARBA" id="ARBA00022723"/>
    </source>
</evidence>
<proteinExistence type="inferred from homology"/>
<dbReference type="Pfam" id="PF11789">
    <property type="entry name" value="zf-Nse"/>
    <property type="match status" value="1"/>
</dbReference>
<keyword evidence="7" id="KW-0833">Ubl conjugation pathway</keyword>
<comment type="pathway">
    <text evidence="2">Protein modification; protein sumoylation.</text>
</comment>
<dbReference type="GO" id="GO:0016925">
    <property type="term" value="P:protein sumoylation"/>
    <property type="evidence" value="ECO:0007669"/>
    <property type="project" value="TreeGrafter"/>
</dbReference>
<protein>
    <recommendedName>
        <fullName evidence="13">SP-RING-type domain-containing protein</fullName>
    </recommendedName>
</protein>
<dbReference type="InterPro" id="IPR013083">
    <property type="entry name" value="Znf_RING/FYVE/PHD"/>
</dbReference>
<dbReference type="GO" id="GO:0008270">
    <property type="term" value="F:zinc ion binding"/>
    <property type="evidence" value="ECO:0007669"/>
    <property type="project" value="UniProtKB-KW"/>
</dbReference>
<evidence type="ECO:0000256" key="3">
    <source>
        <dbReference type="ARBA" id="ARBA00008212"/>
    </source>
</evidence>